<dbReference type="GO" id="GO:0006313">
    <property type="term" value="P:DNA transposition"/>
    <property type="evidence" value="ECO:0007669"/>
    <property type="project" value="InterPro"/>
</dbReference>
<dbReference type="GO" id="GO:0003677">
    <property type="term" value="F:DNA binding"/>
    <property type="evidence" value="ECO:0007669"/>
    <property type="project" value="InterPro"/>
</dbReference>
<evidence type="ECO:0000259" key="1">
    <source>
        <dbReference type="Pfam" id="PF01609"/>
    </source>
</evidence>
<dbReference type="PANTHER" id="PTHR34614:SF2">
    <property type="entry name" value="TRANSPOSASE IS4-LIKE DOMAIN-CONTAINING PROTEIN"/>
    <property type="match status" value="1"/>
</dbReference>
<name>A0A0W1JER9_DESHA</name>
<dbReference type="GO" id="GO:0004803">
    <property type="term" value="F:transposase activity"/>
    <property type="evidence" value="ECO:0007669"/>
    <property type="project" value="InterPro"/>
</dbReference>
<proteinExistence type="predicted"/>
<dbReference type="Pfam" id="PF01609">
    <property type="entry name" value="DDE_Tnp_1"/>
    <property type="match status" value="1"/>
</dbReference>
<dbReference type="InterPro" id="IPR047654">
    <property type="entry name" value="IS1634_transpos"/>
</dbReference>
<dbReference type="OrthoDB" id="9767746at2"/>
<gene>
    <name evidence="2" type="ORF">AT727_08855</name>
</gene>
<evidence type="ECO:0000313" key="3">
    <source>
        <dbReference type="Proteomes" id="UP000054623"/>
    </source>
</evidence>
<reference evidence="2 3" key="1">
    <citation type="submission" date="2015-12" db="EMBL/GenBank/DDBJ databases">
        <title>Draft Genome Sequence of Desulfitobacterium hafniense Strain DH, a Sulfate-reducing Bacterium Isolated from Paddy Soils.</title>
        <authorList>
            <person name="Bao P."/>
            <person name="Zhang X."/>
            <person name="Li G."/>
        </authorList>
    </citation>
    <scope>NUCLEOTIDE SEQUENCE [LARGE SCALE GENOMIC DNA]</scope>
    <source>
        <strain evidence="2 3">DH</strain>
    </source>
</reference>
<dbReference type="EMBL" id="LOCK01000050">
    <property type="protein sequence ID" value="KTE90027.1"/>
    <property type="molecule type" value="Genomic_DNA"/>
</dbReference>
<dbReference type="InterPro" id="IPR012337">
    <property type="entry name" value="RNaseH-like_sf"/>
</dbReference>
<evidence type="ECO:0000313" key="2">
    <source>
        <dbReference type="EMBL" id="KTE90027.1"/>
    </source>
</evidence>
<dbReference type="PANTHER" id="PTHR34614">
    <property type="match status" value="1"/>
</dbReference>
<organism evidence="2 3">
    <name type="scientific">Desulfitobacterium hafniense</name>
    <name type="common">Desulfitobacterium frappieri</name>
    <dbReference type="NCBI Taxonomy" id="49338"/>
    <lineage>
        <taxon>Bacteria</taxon>
        <taxon>Bacillati</taxon>
        <taxon>Bacillota</taxon>
        <taxon>Clostridia</taxon>
        <taxon>Eubacteriales</taxon>
        <taxon>Desulfitobacteriaceae</taxon>
        <taxon>Desulfitobacterium</taxon>
    </lineage>
</organism>
<sequence length="548" mass="63474">MYIRVTSRKNKDYSVVKYVQLAHNVRNPKTGTPQAEVIHSFGRMDELDMDGLRRLSRSIQRFLGEESTLFDEKAPELRFISSRPMGGTWFLDGLWRRIGIDKILGKRLKDREFKVEMERIIFAMVANRALAPSSKLGLEEWVTKKVALPGLRELDVQHCYRAMDFLLESEEELQHEIFNAVADLFHLEVDLLFFDTTSTYFEMDEWEEEEFKLQGHSKDSRPDLPQIVIGLAVTRDGIPIRCWSWPGNTSDMSVIPEIKRELIGWKLGRVITVVDRGFSSEVNLRTLQQAGGHYIVGERLSAGKPEVERALSHPGRFRSVRENLEVKEVVVGDGEARHRYVLVRNPAEARRDAAKREKHLEKMRAELARLKELDGTAHTKAHCRLNTHITYKKYLKMDSKGNLKINTQAVRAMEHLDGKYLIRTSDDTLSTEDIALGYKQLLEVERAFRTLKTTLELRPVYHRKEERIRSHVLLCWLALLLVRVAEVNTLQTWPILRSELDSMHLIEHQSADGKVWQRTELTRGQKRILFLLEVPEPARILDITLQKG</sequence>
<dbReference type="SUPFAM" id="SSF53098">
    <property type="entry name" value="Ribonuclease H-like"/>
    <property type="match status" value="1"/>
</dbReference>
<dbReference type="Proteomes" id="UP000054623">
    <property type="component" value="Unassembled WGS sequence"/>
</dbReference>
<dbReference type="RefSeq" id="WP_058491729.1">
    <property type="nucleotide sequence ID" value="NZ_LOCK01000050.1"/>
</dbReference>
<feature type="domain" description="Transposase IS4-like" evidence="1">
    <location>
        <begin position="246"/>
        <end position="481"/>
    </location>
</feature>
<accession>A0A0W1JER9</accession>
<dbReference type="InterPro" id="IPR002559">
    <property type="entry name" value="Transposase_11"/>
</dbReference>
<protein>
    <submittedName>
        <fullName evidence="2">Transposase</fullName>
    </submittedName>
</protein>
<dbReference type="AlphaFoldDB" id="A0A0W1JER9"/>
<comment type="caution">
    <text evidence="2">The sequence shown here is derived from an EMBL/GenBank/DDBJ whole genome shotgun (WGS) entry which is preliminary data.</text>
</comment>
<dbReference type="NCBIfam" id="NF033559">
    <property type="entry name" value="transpos_IS1634"/>
    <property type="match status" value="1"/>
</dbReference>